<evidence type="ECO:0000313" key="2">
    <source>
        <dbReference type="EMBL" id="KAA9000485.1"/>
    </source>
</evidence>
<dbReference type="AlphaFoldDB" id="A0A5J5G1D4"/>
<evidence type="ECO:0000256" key="1">
    <source>
        <dbReference type="SAM" id="MobiDB-lite"/>
    </source>
</evidence>
<feature type="region of interest" description="Disordered" evidence="1">
    <location>
        <begin position="53"/>
        <end position="77"/>
    </location>
</feature>
<comment type="caution">
    <text evidence="2">The sequence shown here is derived from an EMBL/GenBank/DDBJ whole genome shotgun (WGS) entry which is preliminary data.</text>
</comment>
<dbReference type="Proteomes" id="UP000335415">
    <property type="component" value="Unassembled WGS sequence"/>
</dbReference>
<organism evidence="2 3">
    <name type="scientific">Affinibrenneria salicis</name>
    <dbReference type="NCBI Taxonomy" id="2590031"/>
    <lineage>
        <taxon>Bacteria</taxon>
        <taxon>Pseudomonadati</taxon>
        <taxon>Pseudomonadota</taxon>
        <taxon>Gammaproteobacteria</taxon>
        <taxon>Enterobacterales</taxon>
        <taxon>Pectobacteriaceae</taxon>
        <taxon>Affinibrenneria</taxon>
    </lineage>
</organism>
<proteinExistence type="predicted"/>
<dbReference type="EMBL" id="VYKJ01000004">
    <property type="protein sequence ID" value="KAA9000485.1"/>
    <property type="molecule type" value="Genomic_DNA"/>
</dbReference>
<sequence>MAGRLNEHRYLVTPATPGNMDENNSGASRKSVWFSAKLSRLTRAGMAWLNQCPPDAADADGEQPPFLPPGRPTPQRHADAIEAPDIAGRYAWTAQEKEKKEEQMQTIKLRYCVTLDEQIRRQLATGFG</sequence>
<keyword evidence="3" id="KW-1185">Reference proteome</keyword>
<protein>
    <submittedName>
        <fullName evidence="2">Uncharacterized protein</fullName>
    </submittedName>
</protein>
<feature type="region of interest" description="Disordered" evidence="1">
    <location>
        <begin position="1"/>
        <end position="28"/>
    </location>
</feature>
<dbReference type="RefSeq" id="WP_150434753.1">
    <property type="nucleotide sequence ID" value="NZ_VYKJ01000004.1"/>
</dbReference>
<gene>
    <name evidence="2" type="ORF">FJU30_09580</name>
</gene>
<name>A0A5J5G1D4_9GAMM</name>
<reference evidence="2 3" key="1">
    <citation type="submission" date="2019-09" db="EMBL/GenBank/DDBJ databases">
        <authorList>
            <person name="Li Y."/>
        </authorList>
    </citation>
    <scope>NUCLEOTIDE SEQUENCE [LARGE SCALE GENOMIC DNA]</scope>
    <source>
        <strain evidence="2 3">L3-3HA</strain>
    </source>
</reference>
<evidence type="ECO:0000313" key="3">
    <source>
        <dbReference type="Proteomes" id="UP000335415"/>
    </source>
</evidence>
<accession>A0A5J5G1D4</accession>
<feature type="compositionally biased region" description="Basic and acidic residues" evidence="1">
    <location>
        <begin position="1"/>
        <end position="10"/>
    </location>
</feature>